<dbReference type="InterPro" id="IPR029058">
    <property type="entry name" value="AB_hydrolase_fold"/>
</dbReference>
<dbReference type="InterPro" id="IPR050583">
    <property type="entry name" value="Mycobacterial_A85_antigen"/>
</dbReference>
<feature type="transmembrane region" description="Helical" evidence="1">
    <location>
        <begin position="39"/>
        <end position="60"/>
    </location>
</feature>
<accession>A0A7H2BJF2</accession>
<gene>
    <name evidence="2" type="ORF">IDM48_10690</name>
</gene>
<dbReference type="Gene3D" id="3.40.50.1820">
    <property type="entry name" value="alpha/beta hydrolase"/>
    <property type="match status" value="1"/>
</dbReference>
<evidence type="ECO:0000313" key="2">
    <source>
        <dbReference type="EMBL" id="QNV39798.1"/>
    </source>
</evidence>
<dbReference type="Proteomes" id="UP000516421">
    <property type="component" value="Chromosome"/>
</dbReference>
<dbReference type="KEGG" id="rama:IDM48_10690"/>
<dbReference type="PANTHER" id="PTHR48098:SF1">
    <property type="entry name" value="DIACYLGLYCEROL ACYLTRANSFERASE_MYCOLYLTRANSFERASE AG85A"/>
    <property type="match status" value="1"/>
</dbReference>
<sequence>MQPTDSLFIWLVVAVTALVLIGTIVGVPRLWKRGWTKYVVQGVSVILTALLLLLTAVVILNKENSWYPSWGSLTGNPADETVVQKEFGASPESKATAHTHSAVLHQPSELQADIHNNPVLGAHIPADTSQGAYIPFTLDGQVSGETYNVLVWLPASYFQDKNRFFPVIMAFPGYPGSPQTYVSDLQMGQRINDAVAAGDMQDAVVVIPDVMPGTTDTECVDGTQGGKNSPAHRTETFIAQDLVGWIQQNLRTIDEPGAWATSGYSAGGWCSSMIAVRHPDIFGASLNQSGYFAPIYSNGQQRNDQNDSRYLLAERVKEDKPNVNIYFFASDDDPLAMEDLPGFVAAVTPPTSVVVETIRTGGHRADVWKIGIDLGLKHLGQDLKYFAPLT</sequence>
<feature type="transmembrane region" description="Helical" evidence="1">
    <location>
        <begin position="6"/>
        <end position="27"/>
    </location>
</feature>
<evidence type="ECO:0000256" key="1">
    <source>
        <dbReference type="SAM" id="Phobius"/>
    </source>
</evidence>
<keyword evidence="1" id="KW-0472">Membrane</keyword>
<evidence type="ECO:0000313" key="3">
    <source>
        <dbReference type="Proteomes" id="UP000516421"/>
    </source>
</evidence>
<dbReference type="Pfam" id="PF00756">
    <property type="entry name" value="Esterase"/>
    <property type="match status" value="1"/>
</dbReference>
<organism evidence="2 3">
    <name type="scientific">Rothia amarae</name>
    <dbReference type="NCBI Taxonomy" id="169480"/>
    <lineage>
        <taxon>Bacteria</taxon>
        <taxon>Bacillati</taxon>
        <taxon>Actinomycetota</taxon>
        <taxon>Actinomycetes</taxon>
        <taxon>Micrococcales</taxon>
        <taxon>Micrococcaceae</taxon>
        <taxon>Rothia</taxon>
    </lineage>
</organism>
<dbReference type="GO" id="GO:0016747">
    <property type="term" value="F:acyltransferase activity, transferring groups other than amino-acyl groups"/>
    <property type="evidence" value="ECO:0007669"/>
    <property type="project" value="TreeGrafter"/>
</dbReference>
<dbReference type="RefSeq" id="WP_190617379.1">
    <property type="nucleotide sequence ID" value="NZ_CP061538.1"/>
</dbReference>
<dbReference type="SUPFAM" id="SSF53474">
    <property type="entry name" value="alpha/beta-Hydrolases"/>
    <property type="match status" value="1"/>
</dbReference>
<keyword evidence="1" id="KW-1133">Transmembrane helix</keyword>
<keyword evidence="3" id="KW-1185">Reference proteome</keyword>
<dbReference type="EMBL" id="CP061538">
    <property type="protein sequence ID" value="QNV39798.1"/>
    <property type="molecule type" value="Genomic_DNA"/>
</dbReference>
<evidence type="ECO:0008006" key="4">
    <source>
        <dbReference type="Google" id="ProtNLM"/>
    </source>
</evidence>
<proteinExistence type="predicted"/>
<dbReference type="PANTHER" id="PTHR48098">
    <property type="entry name" value="ENTEROCHELIN ESTERASE-RELATED"/>
    <property type="match status" value="1"/>
</dbReference>
<protein>
    <recommendedName>
        <fullName evidence="4">Esterase</fullName>
    </recommendedName>
</protein>
<dbReference type="AlphaFoldDB" id="A0A7H2BJF2"/>
<keyword evidence="1" id="KW-0812">Transmembrane</keyword>
<name>A0A7H2BJF2_9MICC</name>
<dbReference type="InterPro" id="IPR000801">
    <property type="entry name" value="Esterase-like"/>
</dbReference>
<reference evidence="2 3" key="1">
    <citation type="submission" date="2020-09" db="EMBL/GenBank/DDBJ databases">
        <title>Investigation of environmental microbe.</title>
        <authorList>
            <person name="Ou Y."/>
            <person name="Kang Q."/>
        </authorList>
    </citation>
    <scope>NUCLEOTIDE SEQUENCE [LARGE SCALE GENOMIC DNA]</scope>
    <source>
        <strain evidence="2 3">KJZ-9</strain>
    </source>
</reference>